<comment type="caution">
    <text evidence="1">The sequence shown here is derived from an EMBL/GenBank/DDBJ whole genome shotgun (WGS) entry which is preliminary data.</text>
</comment>
<dbReference type="VEuPathDB" id="FungiDB:EYZ11_004423"/>
<dbReference type="OrthoDB" id="5296720at2759"/>
<gene>
    <name evidence="1" type="ORF">ATNIH1004_007740</name>
</gene>
<name>A0A5M9MMZ4_9EURO</name>
<evidence type="ECO:0008006" key="3">
    <source>
        <dbReference type="Google" id="ProtNLM"/>
    </source>
</evidence>
<dbReference type="AlphaFoldDB" id="A0A5M9MMZ4"/>
<organism evidence="1 2">
    <name type="scientific">Aspergillus tanneri</name>
    <dbReference type="NCBI Taxonomy" id="1220188"/>
    <lineage>
        <taxon>Eukaryota</taxon>
        <taxon>Fungi</taxon>
        <taxon>Dikarya</taxon>
        <taxon>Ascomycota</taxon>
        <taxon>Pezizomycotina</taxon>
        <taxon>Eurotiomycetes</taxon>
        <taxon>Eurotiomycetidae</taxon>
        <taxon>Eurotiales</taxon>
        <taxon>Aspergillaceae</taxon>
        <taxon>Aspergillus</taxon>
        <taxon>Aspergillus subgen. Circumdati</taxon>
    </lineage>
</organism>
<accession>A0A5M9MMZ4</accession>
<reference evidence="1 2" key="1">
    <citation type="submission" date="2019-08" db="EMBL/GenBank/DDBJ databases">
        <title>The genome sequence of a newly discovered highly antifungal drug resistant Aspergillus species, Aspergillus tanneri NIH 1004.</title>
        <authorList>
            <person name="Mounaud S."/>
            <person name="Singh I."/>
            <person name="Joardar V."/>
            <person name="Pakala S."/>
            <person name="Pakala S."/>
            <person name="Venepally P."/>
            <person name="Chung J.K."/>
            <person name="Losada L."/>
            <person name="Nierman W.C."/>
        </authorList>
    </citation>
    <scope>NUCLEOTIDE SEQUENCE [LARGE SCALE GENOMIC DNA]</scope>
    <source>
        <strain evidence="1 2">NIH1004</strain>
    </source>
</reference>
<proteinExistence type="predicted"/>
<dbReference type="EMBL" id="QUQM01000007">
    <property type="protein sequence ID" value="KAA8646313.1"/>
    <property type="molecule type" value="Genomic_DNA"/>
</dbReference>
<dbReference type="RefSeq" id="XP_033425674.1">
    <property type="nucleotide sequence ID" value="XM_033572359.1"/>
</dbReference>
<protein>
    <recommendedName>
        <fullName evidence="3">F-box domain-containing protein</fullName>
    </recommendedName>
</protein>
<evidence type="ECO:0000313" key="2">
    <source>
        <dbReference type="Proteomes" id="UP000324241"/>
    </source>
</evidence>
<evidence type="ECO:0000313" key="1">
    <source>
        <dbReference type="EMBL" id="KAA8646313.1"/>
    </source>
</evidence>
<dbReference type="GeneID" id="54330442"/>
<dbReference type="Proteomes" id="UP000324241">
    <property type="component" value="Unassembled WGS sequence"/>
</dbReference>
<sequence>MSMHVSWLESLPNELIDEIISYLLATSPSHTSIHQPPSTRIAKGGNRWLKNLSRSSSRILEVVRPRLFSHACFNLTDVEDFLSFVSTSDLHRHITSIVVRGRHSPNNAEDPFWWRQVLRCLDPQRVTVLAPPSFIGMMLGAKIYDGHSWAFDVPFQIVQLEQDSHSGAFERFPQMEECSNLLEARRWSSMVFNESSSLKVYNHYEYYLFQVPSIFSKWGTMASIRPLQDQESLSNLFKNLSSFRYTAVFPFYNHVKLVLNAVELMTNLRSLSFQLAPCANDKATEIEQRGSMDPSDPWMELATGYSLIASAVKDMGDKGPLCQFTACDYSFDALRTELSTILGEVLDGSEWVHDGYGTWNRQAIDPSDSRNCSMAIVKGNHSLPFHVHPQQKPQSWNSA</sequence>